<comment type="function">
    <text evidence="4">Thiol-specific peroxidase that catalyzes the reduction of hydrogen peroxide and organic hydroperoxides to water and alcohols, respectively. Plays a role in cell protection against oxidative stress by detoxifying peroxides.</text>
</comment>
<dbReference type="InterPro" id="IPR013740">
    <property type="entry name" value="Redoxin"/>
</dbReference>
<evidence type="ECO:0000259" key="5">
    <source>
        <dbReference type="PROSITE" id="PS51352"/>
    </source>
</evidence>
<dbReference type="Gene3D" id="3.40.30.10">
    <property type="entry name" value="Glutaredoxin"/>
    <property type="match status" value="1"/>
</dbReference>
<dbReference type="InterPro" id="IPR013766">
    <property type="entry name" value="Thioredoxin_domain"/>
</dbReference>
<evidence type="ECO:0000256" key="3">
    <source>
        <dbReference type="PIRSR" id="PIRSR637944-1"/>
    </source>
</evidence>
<dbReference type="SUPFAM" id="SSF52833">
    <property type="entry name" value="Thioredoxin-like"/>
    <property type="match status" value="1"/>
</dbReference>
<dbReference type="InterPro" id="IPR037944">
    <property type="entry name" value="PRX5-like"/>
</dbReference>
<dbReference type="CDD" id="cd03013">
    <property type="entry name" value="PRX5_like"/>
    <property type="match status" value="1"/>
</dbReference>
<dbReference type="PANTHER" id="PTHR10430">
    <property type="entry name" value="PEROXIREDOXIN"/>
    <property type="match status" value="1"/>
</dbReference>
<dbReference type="PANTHER" id="PTHR10430:SF16">
    <property type="entry name" value="PEROXIREDOXIN-5, MITOCHONDRIAL"/>
    <property type="match status" value="1"/>
</dbReference>
<dbReference type="GO" id="GO:0042744">
    <property type="term" value="P:hydrogen peroxide catabolic process"/>
    <property type="evidence" value="ECO:0007669"/>
    <property type="project" value="TreeGrafter"/>
</dbReference>
<gene>
    <name evidence="6" type="ORF">J3U88_02960</name>
</gene>
<reference evidence="6" key="1">
    <citation type="submission" date="2021-03" db="EMBL/GenBank/DDBJ databases">
        <authorList>
            <person name="Wang G."/>
        </authorList>
    </citation>
    <scope>NUCLEOTIDE SEQUENCE</scope>
    <source>
        <strain evidence="6">KCTC 12899</strain>
    </source>
</reference>
<evidence type="ECO:0000313" key="6">
    <source>
        <dbReference type="EMBL" id="MBO1317405.1"/>
    </source>
</evidence>
<feature type="active site" description="Cysteine sulfenic acid (-SOH) intermediate" evidence="3">
    <location>
        <position position="89"/>
    </location>
</feature>
<dbReference type="GO" id="GO:0008379">
    <property type="term" value="F:thioredoxin peroxidase activity"/>
    <property type="evidence" value="ECO:0007669"/>
    <property type="project" value="InterPro"/>
</dbReference>
<dbReference type="AlphaFoldDB" id="A0A8J7QD52"/>
<accession>A0A8J7QD52</accession>
<comment type="catalytic activity">
    <reaction evidence="4">
        <text>a hydroperoxide + 2 glutathione = an alcohol + glutathione disulfide + H2O</text>
        <dbReference type="Rhea" id="RHEA:62632"/>
        <dbReference type="ChEBI" id="CHEBI:15377"/>
        <dbReference type="ChEBI" id="CHEBI:30879"/>
        <dbReference type="ChEBI" id="CHEBI:35924"/>
        <dbReference type="ChEBI" id="CHEBI:57925"/>
        <dbReference type="ChEBI" id="CHEBI:58297"/>
        <dbReference type="EC" id="1.11.1.27"/>
    </reaction>
</comment>
<dbReference type="EC" id="1.11.1.27" evidence="4"/>
<feature type="domain" description="Thioredoxin" evidence="5">
    <location>
        <begin position="16"/>
        <end position="209"/>
    </location>
</feature>
<protein>
    <recommendedName>
        <fullName evidence="4">Glutathione-dependent peroxiredoxin</fullName>
        <ecNumber evidence="4">1.11.1.27</ecNumber>
    </recommendedName>
</protein>
<comment type="similarity">
    <text evidence="4">Belongs to the peroxiredoxin family. Prx5 subfamily.</text>
</comment>
<dbReference type="GO" id="GO:0034599">
    <property type="term" value="P:cellular response to oxidative stress"/>
    <property type="evidence" value="ECO:0007669"/>
    <property type="project" value="InterPro"/>
</dbReference>
<dbReference type="GO" id="GO:0005737">
    <property type="term" value="C:cytoplasm"/>
    <property type="evidence" value="ECO:0007669"/>
    <property type="project" value="TreeGrafter"/>
</dbReference>
<name>A0A8J7QD52_9BACT</name>
<proteinExistence type="inferred from homology"/>
<comment type="caution">
    <text evidence="6">The sequence shown here is derived from an EMBL/GenBank/DDBJ whole genome shotgun (WGS) entry which is preliminary data.</text>
</comment>
<evidence type="ECO:0000256" key="4">
    <source>
        <dbReference type="RuleBase" id="RU366011"/>
    </source>
</evidence>
<keyword evidence="1 4" id="KW-0575">Peroxidase</keyword>
<keyword evidence="7" id="KW-1185">Reference proteome</keyword>
<sequence>MFKLHAFSGDLSPARVDLSRTVPRCTVTKSQGSPIMILQVPQVVFKTRVRNEALGGPNPFEWKDLSTDDIFKGKKVVLFSLPGAFTPTCSTSHLPRYEELYSEFQAQGVDAVVCLSVNDAFVMYQWGKSQNAENVFLLPDGNGEFTRKMGMLVKKENLGFGDRSWRYAMFVDNGTIEKMFVEPGFADNFGADPFEVSDADTMLKYLKSR</sequence>
<dbReference type="PROSITE" id="PS51352">
    <property type="entry name" value="THIOREDOXIN_2"/>
    <property type="match status" value="1"/>
</dbReference>
<dbReference type="Pfam" id="PF08534">
    <property type="entry name" value="Redoxin"/>
    <property type="match status" value="1"/>
</dbReference>
<dbReference type="InterPro" id="IPR036249">
    <property type="entry name" value="Thioredoxin-like_sf"/>
</dbReference>
<keyword evidence="4" id="KW-0676">Redox-active center</keyword>
<dbReference type="GO" id="GO:0045454">
    <property type="term" value="P:cell redox homeostasis"/>
    <property type="evidence" value="ECO:0007669"/>
    <property type="project" value="TreeGrafter"/>
</dbReference>
<dbReference type="EMBL" id="JAFREP010000002">
    <property type="protein sequence ID" value="MBO1317405.1"/>
    <property type="molecule type" value="Genomic_DNA"/>
</dbReference>
<evidence type="ECO:0000256" key="1">
    <source>
        <dbReference type="ARBA" id="ARBA00022559"/>
    </source>
</evidence>
<keyword evidence="4" id="KW-0049">Antioxidant</keyword>
<evidence type="ECO:0000313" key="7">
    <source>
        <dbReference type="Proteomes" id="UP000664417"/>
    </source>
</evidence>
<evidence type="ECO:0000256" key="2">
    <source>
        <dbReference type="ARBA" id="ARBA00023002"/>
    </source>
</evidence>
<dbReference type="Proteomes" id="UP000664417">
    <property type="component" value="Unassembled WGS sequence"/>
</dbReference>
<organism evidence="6 7">
    <name type="scientific">Acanthopleuribacter pedis</name>
    <dbReference type="NCBI Taxonomy" id="442870"/>
    <lineage>
        <taxon>Bacteria</taxon>
        <taxon>Pseudomonadati</taxon>
        <taxon>Acidobacteriota</taxon>
        <taxon>Holophagae</taxon>
        <taxon>Acanthopleuribacterales</taxon>
        <taxon>Acanthopleuribacteraceae</taxon>
        <taxon>Acanthopleuribacter</taxon>
    </lineage>
</organism>
<keyword evidence="2 4" id="KW-0560">Oxidoreductase</keyword>